<name>A0A7R8VTU2_TIMDO</name>
<evidence type="ECO:0000259" key="9">
    <source>
        <dbReference type="Pfam" id="PF05826"/>
    </source>
</evidence>
<sequence>MHFIQLIYGADDTIKDCEFIRQKKIVHDFLETFRDDVERARMTSTLDDERTVRVARVGDDDKTHYEDVSAALYEDAEDETTGFRNVTFRVLEGGSPLPSEVAAWLDYESLKSQCKKSHQELKKLVRRQRHGTEEEKKDASDHIERSKRELTDVLIVPGTKWCGPHQLASRYVELGPLSSIDRCCRKHDHCRIAIPGFTNKYHFFNYRPFTLSHCGCDSSACALIEANEAVCSLLALQRMRTDLRWLALRFDWFSCVEHLEQSGADKRKRELMDIFRVPGTKWCGKGNMAMKYTHLGGFNKADKCCRVHDTACPFYISAFEERYGLFNWRISTIMHCNCDERPPKRYGWQHHAVRDNPPKRYGWQHHAVRDNPTNYGTVGNIMLYGTIPQNGTVGNTMLYGTIPQITHFSVAKQLNLAQGEQSNSQKAEYLMYSSPVASLVLTDSSQLTSDSQHLGIYSSPVASLVLTDSSQLTSDNQHLAVSGQSPPQEATGLLYTPFLRFSINIR</sequence>
<feature type="coiled-coil region" evidence="8">
    <location>
        <begin position="107"/>
        <end position="149"/>
    </location>
</feature>
<dbReference type="InterPro" id="IPR036444">
    <property type="entry name" value="PLipase_A2_dom_sf"/>
</dbReference>
<feature type="domain" description="Phospholipase A2-like central" evidence="9">
    <location>
        <begin position="155"/>
        <end position="221"/>
    </location>
</feature>
<dbReference type="EMBL" id="OA572492">
    <property type="protein sequence ID" value="CAD7204493.1"/>
    <property type="molecule type" value="Genomic_DNA"/>
</dbReference>
<keyword evidence="8" id="KW-0175">Coiled coil</keyword>
<reference evidence="10" key="1">
    <citation type="submission" date="2020-11" db="EMBL/GenBank/DDBJ databases">
        <authorList>
            <person name="Tran Van P."/>
        </authorList>
    </citation>
    <scope>NUCLEOTIDE SEQUENCE</scope>
</reference>
<keyword evidence="5" id="KW-0442">Lipid degradation</keyword>
<feature type="domain" description="Phospholipase A2-like central" evidence="9">
    <location>
        <begin position="277"/>
        <end position="341"/>
    </location>
</feature>
<evidence type="ECO:0000256" key="6">
    <source>
        <dbReference type="ARBA" id="ARBA00023098"/>
    </source>
</evidence>
<dbReference type="AlphaFoldDB" id="A0A7R8VTU2"/>
<dbReference type="PANTHER" id="PTHR12253">
    <property type="entry name" value="RH14732P"/>
    <property type="match status" value="1"/>
</dbReference>
<dbReference type="Pfam" id="PF05826">
    <property type="entry name" value="Phospholip_A2_2"/>
    <property type="match status" value="2"/>
</dbReference>
<evidence type="ECO:0000256" key="2">
    <source>
        <dbReference type="ARBA" id="ARBA00004613"/>
    </source>
</evidence>
<dbReference type="InterPro" id="IPR033113">
    <property type="entry name" value="PLA2_histidine"/>
</dbReference>
<dbReference type="GO" id="GO:0016042">
    <property type="term" value="P:lipid catabolic process"/>
    <property type="evidence" value="ECO:0007669"/>
    <property type="project" value="UniProtKB-KW"/>
</dbReference>
<dbReference type="GO" id="GO:0050482">
    <property type="term" value="P:arachidonate secretion"/>
    <property type="evidence" value="ECO:0007669"/>
    <property type="project" value="InterPro"/>
</dbReference>
<keyword evidence="4" id="KW-0964">Secreted</keyword>
<dbReference type="InterPro" id="IPR016090">
    <property type="entry name" value="PLA2-like_dom"/>
</dbReference>
<dbReference type="GO" id="GO:0005576">
    <property type="term" value="C:extracellular region"/>
    <property type="evidence" value="ECO:0007669"/>
    <property type="project" value="UniProtKB-SubCell"/>
</dbReference>
<dbReference type="EC" id="3.1.1.4" evidence="3"/>
<proteinExistence type="predicted"/>
<dbReference type="SUPFAM" id="SSF48619">
    <property type="entry name" value="Phospholipase A2, PLA2"/>
    <property type="match status" value="2"/>
</dbReference>
<evidence type="ECO:0000256" key="7">
    <source>
        <dbReference type="ARBA" id="ARBA00029903"/>
    </source>
</evidence>
<keyword evidence="6" id="KW-0443">Lipid metabolism</keyword>
<comment type="subcellular location">
    <subcellularLocation>
        <location evidence="2">Secreted</location>
    </subcellularLocation>
</comment>
<evidence type="ECO:0000313" key="10">
    <source>
        <dbReference type="EMBL" id="CAD7204493.1"/>
    </source>
</evidence>
<organism evidence="10">
    <name type="scientific">Timema douglasi</name>
    <name type="common">Walking stick</name>
    <dbReference type="NCBI Taxonomy" id="61478"/>
    <lineage>
        <taxon>Eukaryota</taxon>
        <taxon>Metazoa</taxon>
        <taxon>Ecdysozoa</taxon>
        <taxon>Arthropoda</taxon>
        <taxon>Hexapoda</taxon>
        <taxon>Insecta</taxon>
        <taxon>Pterygota</taxon>
        <taxon>Neoptera</taxon>
        <taxon>Polyneoptera</taxon>
        <taxon>Phasmatodea</taxon>
        <taxon>Timematodea</taxon>
        <taxon>Timematoidea</taxon>
        <taxon>Timematidae</taxon>
        <taxon>Timema</taxon>
    </lineage>
</organism>
<evidence type="ECO:0000256" key="5">
    <source>
        <dbReference type="ARBA" id="ARBA00022963"/>
    </source>
</evidence>
<dbReference type="Gene3D" id="1.20.90.10">
    <property type="entry name" value="Phospholipase A2 domain"/>
    <property type="match status" value="2"/>
</dbReference>
<comment type="cofactor">
    <cofactor evidence="1">
        <name>Ca(2+)</name>
        <dbReference type="ChEBI" id="CHEBI:29108"/>
    </cofactor>
</comment>
<dbReference type="GO" id="GO:0006644">
    <property type="term" value="P:phospholipid metabolic process"/>
    <property type="evidence" value="ECO:0007669"/>
    <property type="project" value="InterPro"/>
</dbReference>
<dbReference type="PROSITE" id="PS00118">
    <property type="entry name" value="PA2_HIS"/>
    <property type="match status" value="1"/>
</dbReference>
<evidence type="ECO:0000256" key="3">
    <source>
        <dbReference type="ARBA" id="ARBA00013278"/>
    </source>
</evidence>
<evidence type="ECO:0000256" key="1">
    <source>
        <dbReference type="ARBA" id="ARBA00001913"/>
    </source>
</evidence>
<dbReference type="GO" id="GO:0004623">
    <property type="term" value="F:phospholipase A2 activity"/>
    <property type="evidence" value="ECO:0007669"/>
    <property type="project" value="UniProtKB-EC"/>
</dbReference>
<gene>
    <name evidence="10" type="ORF">TDIB3V08_LOCUS10650</name>
</gene>
<protein>
    <recommendedName>
        <fullName evidence="3">phospholipase A2</fullName>
        <ecNumber evidence="3">3.1.1.4</ecNumber>
    </recommendedName>
    <alternativeName>
        <fullName evidence="7">Phosphatidylcholine 2-acylhydrolase</fullName>
    </alternativeName>
</protein>
<evidence type="ECO:0000256" key="8">
    <source>
        <dbReference type="SAM" id="Coils"/>
    </source>
</evidence>
<accession>A0A7R8VTU2</accession>
<evidence type="ECO:0000256" key="4">
    <source>
        <dbReference type="ARBA" id="ARBA00022525"/>
    </source>
</evidence>